<evidence type="ECO:0000313" key="3">
    <source>
        <dbReference type="EMBL" id="EQC25823.1"/>
    </source>
</evidence>
<organism evidence="3 4">
    <name type="scientific">Saprolegnia diclina (strain VS20)</name>
    <dbReference type="NCBI Taxonomy" id="1156394"/>
    <lineage>
        <taxon>Eukaryota</taxon>
        <taxon>Sar</taxon>
        <taxon>Stramenopiles</taxon>
        <taxon>Oomycota</taxon>
        <taxon>Saprolegniomycetes</taxon>
        <taxon>Saprolegniales</taxon>
        <taxon>Saprolegniaceae</taxon>
        <taxon>Saprolegnia</taxon>
    </lineage>
</organism>
<feature type="signal peptide" evidence="2">
    <location>
        <begin position="1"/>
        <end position="22"/>
    </location>
</feature>
<dbReference type="GeneID" id="19957065"/>
<feature type="region of interest" description="Disordered" evidence="1">
    <location>
        <begin position="33"/>
        <end position="56"/>
    </location>
</feature>
<dbReference type="InParanoid" id="T0R1E8"/>
<keyword evidence="4" id="KW-1185">Reference proteome</keyword>
<feature type="chain" id="PRO_5004583668" description="ShKT domain-containing protein" evidence="2">
    <location>
        <begin position="23"/>
        <end position="135"/>
    </location>
</feature>
<sequence length="135" mass="13929">MKVQFSIATCLTLLAAASATHANCDLDPATKAPTPSVTPVPSSSSTPSVVPTTEAPATTCGNCKNCYYPGNGGCHANWTLANCNANPHYVWCGEPGYCGTCRGCQTSAGCIANWSKADCDANKANDYVWCGAIAK</sequence>
<dbReference type="RefSeq" id="XP_008620765.1">
    <property type="nucleotide sequence ID" value="XM_008622543.1"/>
</dbReference>
<dbReference type="OrthoDB" id="10370959at2759"/>
<proteinExistence type="predicted"/>
<keyword evidence="2" id="KW-0732">Signal</keyword>
<name>T0R1E8_SAPDV</name>
<dbReference type="EMBL" id="JH767254">
    <property type="protein sequence ID" value="EQC25823.1"/>
    <property type="molecule type" value="Genomic_DNA"/>
</dbReference>
<dbReference type="VEuPathDB" id="FungiDB:SDRG_16338"/>
<accession>T0R1E8</accession>
<evidence type="ECO:0000313" key="4">
    <source>
        <dbReference type="Proteomes" id="UP000030762"/>
    </source>
</evidence>
<evidence type="ECO:0008006" key="5">
    <source>
        <dbReference type="Google" id="ProtNLM"/>
    </source>
</evidence>
<dbReference type="OMA" id="WCGAIAK"/>
<dbReference type="AlphaFoldDB" id="T0R1E8"/>
<evidence type="ECO:0000256" key="1">
    <source>
        <dbReference type="SAM" id="MobiDB-lite"/>
    </source>
</evidence>
<protein>
    <recommendedName>
        <fullName evidence="5">ShKT domain-containing protein</fullName>
    </recommendedName>
</protein>
<reference evidence="3 4" key="1">
    <citation type="submission" date="2012-04" db="EMBL/GenBank/DDBJ databases">
        <title>The Genome Sequence of Saprolegnia declina VS20.</title>
        <authorList>
            <consortium name="The Broad Institute Genome Sequencing Platform"/>
            <person name="Russ C."/>
            <person name="Nusbaum C."/>
            <person name="Tyler B."/>
            <person name="van West P."/>
            <person name="Dieguez-Uribeondo J."/>
            <person name="de Bruijn I."/>
            <person name="Tripathy S."/>
            <person name="Jiang R."/>
            <person name="Young S.K."/>
            <person name="Zeng Q."/>
            <person name="Gargeya S."/>
            <person name="Fitzgerald M."/>
            <person name="Haas B."/>
            <person name="Abouelleil A."/>
            <person name="Alvarado L."/>
            <person name="Arachchi H.M."/>
            <person name="Berlin A."/>
            <person name="Chapman S.B."/>
            <person name="Goldberg J."/>
            <person name="Griggs A."/>
            <person name="Gujja S."/>
            <person name="Hansen M."/>
            <person name="Howarth C."/>
            <person name="Imamovic A."/>
            <person name="Larimer J."/>
            <person name="McCowen C."/>
            <person name="Montmayeur A."/>
            <person name="Murphy C."/>
            <person name="Neiman D."/>
            <person name="Pearson M."/>
            <person name="Priest M."/>
            <person name="Roberts A."/>
            <person name="Saif S."/>
            <person name="Shea T."/>
            <person name="Sisk P."/>
            <person name="Sykes S."/>
            <person name="Wortman J."/>
            <person name="Nusbaum C."/>
            <person name="Birren B."/>
        </authorList>
    </citation>
    <scope>NUCLEOTIDE SEQUENCE [LARGE SCALE GENOMIC DNA]</scope>
    <source>
        <strain evidence="3 4">VS20</strain>
    </source>
</reference>
<dbReference type="Proteomes" id="UP000030762">
    <property type="component" value="Unassembled WGS sequence"/>
</dbReference>
<evidence type="ECO:0000256" key="2">
    <source>
        <dbReference type="SAM" id="SignalP"/>
    </source>
</evidence>
<gene>
    <name evidence="3" type="ORF">SDRG_16338</name>
</gene>